<proteinExistence type="predicted"/>
<dbReference type="EMBL" id="BAABDC010000001">
    <property type="protein sequence ID" value="GAA3692818.1"/>
    <property type="molecule type" value="Genomic_DNA"/>
</dbReference>
<accession>A0ABP7CR42</accession>
<protein>
    <submittedName>
        <fullName evidence="2">Uncharacterized protein</fullName>
    </submittedName>
</protein>
<keyword evidence="3" id="KW-1185">Reference proteome</keyword>
<evidence type="ECO:0000256" key="1">
    <source>
        <dbReference type="SAM" id="Phobius"/>
    </source>
</evidence>
<dbReference type="Proteomes" id="UP001501468">
    <property type="component" value="Unassembled WGS sequence"/>
</dbReference>
<feature type="transmembrane region" description="Helical" evidence="1">
    <location>
        <begin position="18"/>
        <end position="39"/>
    </location>
</feature>
<dbReference type="RefSeq" id="WP_344941410.1">
    <property type="nucleotide sequence ID" value="NZ_BAABDC010000001.1"/>
</dbReference>
<evidence type="ECO:0000313" key="2">
    <source>
        <dbReference type="EMBL" id="GAA3692818.1"/>
    </source>
</evidence>
<evidence type="ECO:0000313" key="3">
    <source>
        <dbReference type="Proteomes" id="UP001501468"/>
    </source>
</evidence>
<name>A0ABP7CR42_9MICO</name>
<gene>
    <name evidence="2" type="ORF">GCM10022399_06470</name>
</gene>
<comment type="caution">
    <text evidence="2">The sequence shown here is derived from an EMBL/GenBank/DDBJ whole genome shotgun (WGS) entry which is preliminary data.</text>
</comment>
<reference evidence="3" key="1">
    <citation type="journal article" date="2019" name="Int. J. Syst. Evol. Microbiol.">
        <title>The Global Catalogue of Microorganisms (GCM) 10K type strain sequencing project: providing services to taxonomists for standard genome sequencing and annotation.</title>
        <authorList>
            <consortium name="The Broad Institute Genomics Platform"/>
            <consortium name="The Broad Institute Genome Sequencing Center for Infectious Disease"/>
            <person name="Wu L."/>
            <person name="Ma J."/>
        </authorList>
    </citation>
    <scope>NUCLEOTIDE SEQUENCE [LARGE SCALE GENOMIC DNA]</scope>
    <source>
        <strain evidence="3">JCM 17125</strain>
    </source>
</reference>
<keyword evidence="1" id="KW-1133">Transmembrane helix</keyword>
<keyword evidence="1" id="KW-0812">Transmembrane</keyword>
<organism evidence="2 3">
    <name type="scientific">Terrabacter ginsenosidimutans</name>
    <dbReference type="NCBI Taxonomy" id="490575"/>
    <lineage>
        <taxon>Bacteria</taxon>
        <taxon>Bacillati</taxon>
        <taxon>Actinomycetota</taxon>
        <taxon>Actinomycetes</taxon>
        <taxon>Micrococcales</taxon>
        <taxon>Intrasporangiaceae</taxon>
        <taxon>Terrabacter</taxon>
    </lineage>
</organism>
<keyword evidence="1" id="KW-0472">Membrane</keyword>
<sequence length="42" mass="4769">MPANRPDTIREPVYYQQILTYSVIVVLADPLLAWAALILPGW</sequence>